<dbReference type="PROSITE" id="PS00761">
    <property type="entry name" value="SPASE_I_3"/>
    <property type="match status" value="1"/>
</dbReference>
<dbReference type="PROSITE" id="PS00501">
    <property type="entry name" value="SPASE_I_1"/>
    <property type="match status" value="1"/>
</dbReference>
<evidence type="ECO:0000313" key="11">
    <source>
        <dbReference type="Proteomes" id="UP001442494"/>
    </source>
</evidence>
<evidence type="ECO:0000256" key="8">
    <source>
        <dbReference type="RuleBase" id="RU362042"/>
    </source>
</evidence>
<dbReference type="Proteomes" id="UP001442494">
    <property type="component" value="Unassembled WGS sequence"/>
</dbReference>
<evidence type="ECO:0000256" key="6">
    <source>
        <dbReference type="ARBA" id="ARBA00022801"/>
    </source>
</evidence>
<evidence type="ECO:0000256" key="5">
    <source>
        <dbReference type="ARBA" id="ARBA00022670"/>
    </source>
</evidence>
<dbReference type="InterPro" id="IPR019533">
    <property type="entry name" value="Peptidase_S26"/>
</dbReference>
<comment type="similarity">
    <text evidence="3 8">Belongs to the peptidase S26 family.</text>
</comment>
<dbReference type="PANTHER" id="PTHR43390:SF1">
    <property type="entry name" value="CHLOROPLAST PROCESSING PEPTIDASE"/>
    <property type="match status" value="1"/>
</dbReference>
<evidence type="ECO:0000256" key="2">
    <source>
        <dbReference type="ARBA" id="ARBA00004401"/>
    </source>
</evidence>
<organism evidence="10 11">
    <name type="scientific">Funiculus sociatus GB2-A5</name>
    <dbReference type="NCBI Taxonomy" id="2933946"/>
    <lineage>
        <taxon>Bacteria</taxon>
        <taxon>Bacillati</taxon>
        <taxon>Cyanobacteriota</taxon>
        <taxon>Cyanophyceae</taxon>
        <taxon>Coleofasciculales</taxon>
        <taxon>Coleofasciculaceae</taxon>
        <taxon>Funiculus</taxon>
    </lineage>
</organism>
<dbReference type="InterPro" id="IPR000223">
    <property type="entry name" value="Pept_S26A_signal_pept_1"/>
</dbReference>
<reference evidence="10 11" key="1">
    <citation type="submission" date="2022-04" db="EMBL/GenBank/DDBJ databases">
        <title>Positive selection, recombination, and allopatry shape intraspecific diversity of widespread and dominant cyanobacteria.</title>
        <authorList>
            <person name="Wei J."/>
            <person name="Shu W."/>
            <person name="Hu C."/>
        </authorList>
    </citation>
    <scope>NUCLEOTIDE SEQUENCE [LARGE SCALE GENOMIC DNA]</scope>
    <source>
        <strain evidence="10 11">GB2-A5</strain>
    </source>
</reference>
<accession>A0ABV0JKI4</accession>
<dbReference type="RefSeq" id="WP_190417667.1">
    <property type="nucleotide sequence ID" value="NZ_JAMPKK010000008.1"/>
</dbReference>
<protein>
    <recommendedName>
        <fullName evidence="4 7">Signal peptidase I</fullName>
        <ecNumber evidence="4 7">3.4.21.89</ecNumber>
    </recommendedName>
</protein>
<dbReference type="EC" id="3.4.21.89" evidence="4 7"/>
<dbReference type="CDD" id="cd06530">
    <property type="entry name" value="S26_SPase_I"/>
    <property type="match status" value="1"/>
</dbReference>
<comment type="subcellular location">
    <subcellularLocation>
        <location evidence="2">Cell membrane</location>
        <topology evidence="2">Single-pass type II membrane protein</topology>
    </subcellularLocation>
    <subcellularLocation>
        <location evidence="8">Membrane</location>
        <topology evidence="8">Single-pass type II membrane protein</topology>
    </subcellularLocation>
</comment>
<name>A0ABV0JKI4_9CYAN</name>
<keyword evidence="5 7" id="KW-0645">Protease</keyword>
<dbReference type="InterPro" id="IPR019757">
    <property type="entry name" value="Pept_S26A_signal_pept_1_Lys-AS"/>
</dbReference>
<evidence type="ECO:0000256" key="1">
    <source>
        <dbReference type="ARBA" id="ARBA00000677"/>
    </source>
</evidence>
<feature type="domain" description="Peptidase S26" evidence="9">
    <location>
        <begin position="23"/>
        <end position="180"/>
    </location>
</feature>
<evidence type="ECO:0000259" key="9">
    <source>
        <dbReference type="Pfam" id="PF10502"/>
    </source>
</evidence>
<evidence type="ECO:0000313" key="10">
    <source>
        <dbReference type="EMBL" id="MEP0863952.1"/>
    </source>
</evidence>
<comment type="catalytic activity">
    <reaction evidence="1 7">
        <text>Cleavage of hydrophobic, N-terminal signal or leader sequences from secreted and periplasmic proteins.</text>
        <dbReference type="EC" id="3.4.21.89"/>
    </reaction>
</comment>
<dbReference type="Gene3D" id="2.10.109.10">
    <property type="entry name" value="Umud Fragment, subunit A"/>
    <property type="match status" value="1"/>
</dbReference>
<keyword evidence="11" id="KW-1185">Reference proteome</keyword>
<dbReference type="EMBL" id="JAMPKK010000008">
    <property type="protein sequence ID" value="MEP0863952.1"/>
    <property type="molecule type" value="Genomic_DNA"/>
</dbReference>
<dbReference type="NCBIfam" id="TIGR02227">
    <property type="entry name" value="sigpep_I_bact"/>
    <property type="match status" value="1"/>
</dbReference>
<comment type="caution">
    <text evidence="10">The sequence shown here is derived from an EMBL/GenBank/DDBJ whole genome shotgun (WGS) entry which is preliminary data.</text>
</comment>
<dbReference type="InterPro" id="IPR019756">
    <property type="entry name" value="Pept_S26A_signal_pept_1_Ser-AS"/>
</dbReference>
<dbReference type="PROSITE" id="PS00760">
    <property type="entry name" value="SPASE_I_2"/>
    <property type="match status" value="1"/>
</dbReference>
<evidence type="ECO:0000256" key="7">
    <source>
        <dbReference type="RuleBase" id="RU003993"/>
    </source>
</evidence>
<evidence type="ECO:0000256" key="3">
    <source>
        <dbReference type="ARBA" id="ARBA00009370"/>
    </source>
</evidence>
<dbReference type="GO" id="GO:0009003">
    <property type="term" value="F:signal peptidase activity"/>
    <property type="evidence" value="ECO:0007669"/>
    <property type="project" value="UniProtKB-EC"/>
</dbReference>
<proteinExistence type="inferred from homology"/>
<sequence length="198" mass="22419">MTDVQNQEPDSKTQQQVENPFIEGIKTIGLSAILAFGIRSFVAEARYIPSGSMLPTLQINDRLIIDKVSYKFTSPERGDIVVFNPTEALEKQNFHDAFIKRVIGIPGDKVEVKGGRVYVNDQALREKYIDEQPNYRYGPVTVPPNAYLVLGDNRNNSYDSHYWGFVPRDKIIGRAIVRFWPLNRAGEVDQSPVDSSDK</sequence>
<dbReference type="PRINTS" id="PR00727">
    <property type="entry name" value="LEADERPTASE"/>
</dbReference>
<gene>
    <name evidence="10" type="primary">lepB</name>
    <name evidence="10" type="ORF">NDI37_05685</name>
</gene>
<dbReference type="SUPFAM" id="SSF51306">
    <property type="entry name" value="LexA/Signal peptidase"/>
    <property type="match status" value="1"/>
</dbReference>
<dbReference type="InterPro" id="IPR036286">
    <property type="entry name" value="LexA/Signal_pep-like_sf"/>
</dbReference>
<keyword evidence="6 7" id="KW-0378">Hydrolase</keyword>
<dbReference type="Pfam" id="PF10502">
    <property type="entry name" value="Peptidase_S26"/>
    <property type="match status" value="1"/>
</dbReference>
<evidence type="ECO:0000256" key="4">
    <source>
        <dbReference type="ARBA" id="ARBA00013208"/>
    </source>
</evidence>
<dbReference type="InterPro" id="IPR019758">
    <property type="entry name" value="Pept_S26A_signal_pept_1_CS"/>
</dbReference>
<dbReference type="PANTHER" id="PTHR43390">
    <property type="entry name" value="SIGNAL PEPTIDASE I"/>
    <property type="match status" value="1"/>
</dbReference>